<gene>
    <name evidence="1" type="ORF">HMPREF1544_10251</name>
</gene>
<proteinExistence type="predicted"/>
<dbReference type="eggNOG" id="ENOG502TA37">
    <property type="taxonomic scope" value="Eukaryota"/>
</dbReference>
<evidence type="ECO:0000313" key="1">
    <source>
        <dbReference type="EMBL" id="EPB83021.1"/>
    </source>
</evidence>
<evidence type="ECO:0000313" key="2">
    <source>
        <dbReference type="Proteomes" id="UP000014254"/>
    </source>
</evidence>
<name>S2IZ08_MUCC1</name>
<dbReference type="Proteomes" id="UP000014254">
    <property type="component" value="Unassembled WGS sequence"/>
</dbReference>
<dbReference type="InParanoid" id="S2IZ08"/>
<dbReference type="VEuPathDB" id="FungiDB:HMPREF1544_10251"/>
<protein>
    <submittedName>
        <fullName evidence="1">Uncharacterized protein</fullName>
    </submittedName>
</protein>
<accession>S2IZ08</accession>
<organism evidence="1 2">
    <name type="scientific">Mucor circinelloides f. circinelloides (strain 1006PhL)</name>
    <name type="common">Mucormycosis agent</name>
    <name type="synonym">Calyptromyces circinelloides</name>
    <dbReference type="NCBI Taxonomy" id="1220926"/>
    <lineage>
        <taxon>Eukaryota</taxon>
        <taxon>Fungi</taxon>
        <taxon>Fungi incertae sedis</taxon>
        <taxon>Mucoromycota</taxon>
        <taxon>Mucoromycotina</taxon>
        <taxon>Mucoromycetes</taxon>
        <taxon>Mucorales</taxon>
        <taxon>Mucorineae</taxon>
        <taxon>Mucoraceae</taxon>
        <taxon>Mucor</taxon>
    </lineage>
</organism>
<sequence length="204" mass="23454">MGNHGVEQYPLPTLLRSYLDPAIDAGNLVEFKKEIRKVSALMLREEERTQDENECLEFLEEFLNQVYKMYKSPVDYDANEDAFNQLYTWPYLDLIGNSINTEECKGYFIQGQPILQSMDQQLKATGVSVDDKSQYKTDGVSEQAVRNITGVKNEHQENSSKFRYNPEDYTQLSSIVNPVIIKLTKKEDSTGMGNLDPMYSPPHY</sequence>
<dbReference type="OrthoDB" id="2279273at2759"/>
<reference evidence="2" key="1">
    <citation type="submission" date="2013-05" db="EMBL/GenBank/DDBJ databases">
        <title>The Genome sequence of Mucor circinelloides f. circinelloides 1006PhL.</title>
        <authorList>
            <consortium name="The Broad Institute Genomics Platform"/>
            <person name="Cuomo C."/>
            <person name="Earl A."/>
            <person name="Findley K."/>
            <person name="Lee S.C."/>
            <person name="Walker B."/>
            <person name="Young S."/>
            <person name="Zeng Q."/>
            <person name="Gargeya S."/>
            <person name="Fitzgerald M."/>
            <person name="Haas B."/>
            <person name="Abouelleil A."/>
            <person name="Allen A.W."/>
            <person name="Alvarado L."/>
            <person name="Arachchi H.M."/>
            <person name="Berlin A.M."/>
            <person name="Chapman S.B."/>
            <person name="Gainer-Dewar J."/>
            <person name="Goldberg J."/>
            <person name="Griggs A."/>
            <person name="Gujja S."/>
            <person name="Hansen M."/>
            <person name="Howarth C."/>
            <person name="Imamovic A."/>
            <person name="Ireland A."/>
            <person name="Larimer J."/>
            <person name="McCowan C."/>
            <person name="Murphy C."/>
            <person name="Pearson M."/>
            <person name="Poon T.W."/>
            <person name="Priest M."/>
            <person name="Roberts A."/>
            <person name="Saif S."/>
            <person name="Shea T."/>
            <person name="Sisk P."/>
            <person name="Sykes S."/>
            <person name="Wortman J."/>
            <person name="Nusbaum C."/>
            <person name="Birren B."/>
        </authorList>
    </citation>
    <scope>NUCLEOTIDE SEQUENCE [LARGE SCALE GENOMIC DNA]</scope>
    <source>
        <strain evidence="2">1006PhL</strain>
    </source>
</reference>
<dbReference type="EMBL" id="KE124088">
    <property type="protein sequence ID" value="EPB83021.1"/>
    <property type="molecule type" value="Genomic_DNA"/>
</dbReference>
<keyword evidence="2" id="KW-1185">Reference proteome</keyword>
<dbReference type="AlphaFoldDB" id="S2IZ08"/>